<comment type="cofactor">
    <cofactor evidence="3">
        <name>Zn(2+)</name>
        <dbReference type="ChEBI" id="CHEBI:29105"/>
    </cofactor>
    <text evidence="3">Binds 1 divalent metal cation per subunit.</text>
</comment>
<feature type="domain" description="SMP-30/Gluconolactonase/LRE-like region" evidence="4">
    <location>
        <begin position="34"/>
        <end position="286"/>
    </location>
</feature>
<feature type="binding site" evidence="3">
    <location>
        <position position="232"/>
    </location>
    <ligand>
        <name>a divalent metal cation</name>
        <dbReference type="ChEBI" id="CHEBI:60240"/>
    </ligand>
</feature>
<accession>A0A3A1WM25</accession>
<dbReference type="OrthoDB" id="241638at2"/>
<dbReference type="InterPro" id="IPR013658">
    <property type="entry name" value="SGL"/>
</dbReference>
<dbReference type="PANTHER" id="PTHR47572">
    <property type="entry name" value="LIPOPROTEIN-RELATED"/>
    <property type="match status" value="1"/>
</dbReference>
<name>A0A3A1WM25_9HYPH</name>
<feature type="binding site" evidence="3">
    <location>
        <position position="34"/>
    </location>
    <ligand>
        <name>a divalent metal cation</name>
        <dbReference type="ChEBI" id="CHEBI:60240"/>
    </ligand>
</feature>
<dbReference type="InterPro" id="IPR011042">
    <property type="entry name" value="6-blade_b-propeller_TolB-like"/>
</dbReference>
<evidence type="ECO:0000256" key="3">
    <source>
        <dbReference type="PIRSR" id="PIRSR605511-2"/>
    </source>
</evidence>
<dbReference type="PRINTS" id="PR01790">
    <property type="entry name" value="SMP30FAMILY"/>
</dbReference>
<evidence type="ECO:0000256" key="2">
    <source>
        <dbReference type="PIRSR" id="PIRSR605511-1"/>
    </source>
</evidence>
<feature type="binding site" evidence="3">
    <location>
        <position position="120"/>
    </location>
    <ligand>
        <name>substrate</name>
    </ligand>
</feature>
<dbReference type="Gene3D" id="2.120.10.30">
    <property type="entry name" value="TolB, C-terminal domain"/>
    <property type="match status" value="1"/>
</dbReference>
<evidence type="ECO:0000256" key="1">
    <source>
        <dbReference type="ARBA" id="ARBA00022801"/>
    </source>
</evidence>
<keyword evidence="3" id="KW-0862">Zinc</keyword>
<dbReference type="Proteomes" id="UP000265750">
    <property type="component" value="Unassembled WGS sequence"/>
</dbReference>
<organism evidence="5 6">
    <name type="scientific">Aureimonas flava</name>
    <dbReference type="NCBI Taxonomy" id="2320271"/>
    <lineage>
        <taxon>Bacteria</taxon>
        <taxon>Pseudomonadati</taxon>
        <taxon>Pseudomonadota</taxon>
        <taxon>Alphaproteobacteria</taxon>
        <taxon>Hyphomicrobiales</taxon>
        <taxon>Aurantimonadaceae</taxon>
        <taxon>Aureimonas</taxon>
    </lineage>
</organism>
<dbReference type="EMBL" id="QYRN01000002">
    <property type="protein sequence ID" value="RIY02606.1"/>
    <property type="molecule type" value="Genomic_DNA"/>
</dbReference>
<gene>
    <name evidence="5" type="ORF">D3218_04385</name>
</gene>
<dbReference type="AlphaFoldDB" id="A0A3A1WM25"/>
<dbReference type="SUPFAM" id="SSF63829">
    <property type="entry name" value="Calcium-dependent phosphotriesterase"/>
    <property type="match status" value="1"/>
</dbReference>
<dbReference type="InterPro" id="IPR005511">
    <property type="entry name" value="SMP-30"/>
</dbReference>
<dbReference type="Pfam" id="PF08450">
    <property type="entry name" value="SGL"/>
    <property type="match status" value="1"/>
</dbReference>
<dbReference type="InterPro" id="IPR051262">
    <property type="entry name" value="SMP-30/CGR1_Lactonase"/>
</dbReference>
<reference evidence="6" key="1">
    <citation type="submission" date="2018-09" db="EMBL/GenBank/DDBJ databases">
        <authorList>
            <person name="Tuo L."/>
        </authorList>
    </citation>
    <scope>NUCLEOTIDE SEQUENCE [LARGE SCALE GENOMIC DNA]</scope>
    <source>
        <strain evidence="6">M2BS4Y-1</strain>
    </source>
</reference>
<protein>
    <submittedName>
        <fullName evidence="5">SMP-30/gluconolactonase/LRE family protein</fullName>
    </submittedName>
</protein>
<sequence length="304" mass="33709">MSEVGFEVVDERFAGFVLDNAPIERLAEGFRWIEGLVWMGDWNCLLFQDLPRDRTMMWSETAGLSVWRFPSDQANGQARDRQGRVVFCSNRRRALCRVEHDGAVRVLADRFAGARLNSPNDVVVKGDGSIWFTDPVYGISNDYEGTRQSSELRPGVYRLDGETGALDLVSDAFDGPNGIAFSPDERRLYVAETGDQTQRDPVQVLRVFDVAPDGRSLHGMRDLAKVSPGYTDGMAIDEDGNIWSSAGDGVHCLSPDGALLGRIRLPARVSNLCFGGSPHLDRLFIGVSHALYAVFLNRRGARWP</sequence>
<feature type="binding site" evidence="3">
    <location>
        <position position="177"/>
    </location>
    <ligand>
        <name>a divalent metal cation</name>
        <dbReference type="ChEBI" id="CHEBI:60240"/>
    </ligand>
</feature>
<keyword evidence="1" id="KW-0378">Hydrolase</keyword>
<evidence type="ECO:0000313" key="5">
    <source>
        <dbReference type="EMBL" id="RIY02606.1"/>
    </source>
</evidence>
<dbReference type="GO" id="GO:0046872">
    <property type="term" value="F:metal ion binding"/>
    <property type="evidence" value="ECO:0007669"/>
    <property type="project" value="UniProtKB-KW"/>
</dbReference>
<comment type="caution">
    <text evidence="5">The sequence shown here is derived from an EMBL/GenBank/DDBJ whole genome shotgun (WGS) entry which is preliminary data.</text>
</comment>
<feature type="active site" description="Proton donor/acceptor" evidence="2">
    <location>
        <position position="232"/>
    </location>
</feature>
<dbReference type="PANTHER" id="PTHR47572:SF4">
    <property type="entry name" value="LACTONASE DRP35"/>
    <property type="match status" value="1"/>
</dbReference>
<evidence type="ECO:0000313" key="6">
    <source>
        <dbReference type="Proteomes" id="UP000265750"/>
    </source>
</evidence>
<keyword evidence="6" id="KW-1185">Reference proteome</keyword>
<evidence type="ECO:0000259" key="4">
    <source>
        <dbReference type="Pfam" id="PF08450"/>
    </source>
</evidence>
<dbReference type="GO" id="GO:0016787">
    <property type="term" value="F:hydrolase activity"/>
    <property type="evidence" value="ECO:0007669"/>
    <property type="project" value="UniProtKB-KW"/>
</dbReference>
<keyword evidence="3" id="KW-0479">Metal-binding</keyword>
<dbReference type="RefSeq" id="WP_119538684.1">
    <property type="nucleotide sequence ID" value="NZ_QYRN01000002.1"/>
</dbReference>
<proteinExistence type="predicted"/>